<dbReference type="VEuPathDB" id="AmoebaDB:EHI8A_067720"/>
<dbReference type="PANTHER" id="PTHR13318">
    <property type="entry name" value="PARTNER OF PAIRED, ISOFORM B-RELATED"/>
    <property type="match status" value="1"/>
</dbReference>
<proteinExistence type="predicted"/>
<evidence type="ECO:0000313" key="1">
    <source>
        <dbReference type="EMBL" id="GAT97009.1"/>
    </source>
</evidence>
<dbReference type="GO" id="GO:0019005">
    <property type="term" value="C:SCF ubiquitin ligase complex"/>
    <property type="evidence" value="ECO:0007669"/>
    <property type="project" value="TreeGrafter"/>
</dbReference>
<dbReference type="PANTHER" id="PTHR13318:SF190">
    <property type="entry name" value="PARTNER OF PAIRED, ISOFORM B"/>
    <property type="match status" value="1"/>
</dbReference>
<reference evidence="1 2" key="1">
    <citation type="submission" date="2016-05" db="EMBL/GenBank/DDBJ databases">
        <title>First whole genome sequencing of Entamoeba histolytica HM1:IMSS-clone-6.</title>
        <authorList>
            <person name="Mukherjee Avik.K."/>
            <person name="Izumyama S."/>
            <person name="Nakada-Tsukui K."/>
            <person name="Nozaki T."/>
        </authorList>
    </citation>
    <scope>NUCLEOTIDE SEQUENCE [LARGE SCALE GENOMIC DNA]</scope>
    <source>
        <strain evidence="1 2">HM1:IMSS clone 6</strain>
    </source>
</reference>
<dbReference type="SUPFAM" id="SSF52047">
    <property type="entry name" value="RNI-like"/>
    <property type="match status" value="2"/>
</dbReference>
<dbReference type="VEuPathDB" id="AmoebaDB:KM1_029050"/>
<dbReference type="VEuPathDB" id="AmoebaDB:EHI_099230"/>
<dbReference type="VEuPathDB" id="AmoebaDB:EHI7A_027500"/>
<comment type="caution">
    <text evidence="1">The sequence shown here is derived from an EMBL/GenBank/DDBJ whole genome shotgun (WGS) entry which is preliminary data.</text>
</comment>
<dbReference type="InterPro" id="IPR006553">
    <property type="entry name" value="Leu-rich_rpt_Cys-con_subtyp"/>
</dbReference>
<dbReference type="Proteomes" id="UP000078387">
    <property type="component" value="Unassembled WGS sequence"/>
</dbReference>
<dbReference type="VEuPathDB" id="AmoebaDB:EHI5A_048510"/>
<name>A0A5K1VKB5_ENTHI</name>
<protein>
    <recommendedName>
        <fullName evidence="3">Leucine-rich repeat containing protein</fullName>
    </recommendedName>
</protein>
<sequence>MQSFQLTHQRRRKAVSLNIPSHPFSLLSREGAIIPSLTEIILDAFSRFDENFSSLSQSQEPLPLPPLLATKLLQVVSNNPNATDIDLNIIMYRLLASGVNTITLDIHNTHLLTRSTCLNVFQLSLSLHITTLDISFARGCSSDELGIMCKNFPYLKHLNASGCLPFDDFCLLAILQSTPPLETLNVSNCPRITDYGIQNISNVNTLRIFKANNTLLTSKGLQYLHDLIELELLNCKNLTDDCLSILSKRNSHLSSVSISSQRLTDKSIQSFLQKIPELNYLNLTNCVNAGILTLSQLFHSKFKLTNLNLSNCFGVSGEHLMRSYNQLYASSLFSWLADLIYLNISGCTRISTYFLTNILQNTPNLRTLILDGLTVDEPSIQSFLQSSCVAANVTRRSVVRKGGKFSPLTLSFKQCKMNEQTLINFFSVRGCDLISINLNSCFALTAIALTVLGDTAHSLTHFYCTNNTTLTETALIQFIYRSPRLRVLFLSGTTAVTNRVILAVRDSCLNLSHFDISGCENITPESGVILSGIRSLQYLDISFTPFTPNQIQFIINALPRITSFSMQGITYSAPQLFSQEAQWMNVMRLNFSQCSDALLSNISDFCPLLTTVELRMCVNVTDSGIQMLLNKCTKLLNIVLTGTSVSQQVIRFLSSKGVSIL</sequence>
<accession>A0A5K1VKB5</accession>
<dbReference type="InterPro" id="IPR032675">
    <property type="entry name" value="LRR_dom_sf"/>
</dbReference>
<dbReference type="SMART" id="SM00367">
    <property type="entry name" value="LRR_CC"/>
    <property type="match status" value="10"/>
</dbReference>
<dbReference type="Gene3D" id="3.80.10.10">
    <property type="entry name" value="Ribonuclease Inhibitor"/>
    <property type="match status" value="3"/>
</dbReference>
<dbReference type="OMA" id="CPELEWI"/>
<organism evidence="1 2">
    <name type="scientific">Entamoeba histolytica</name>
    <dbReference type="NCBI Taxonomy" id="5759"/>
    <lineage>
        <taxon>Eukaryota</taxon>
        <taxon>Amoebozoa</taxon>
        <taxon>Evosea</taxon>
        <taxon>Archamoebae</taxon>
        <taxon>Mastigamoebida</taxon>
        <taxon>Entamoebidae</taxon>
        <taxon>Entamoeba</taxon>
    </lineage>
</organism>
<evidence type="ECO:0008006" key="3">
    <source>
        <dbReference type="Google" id="ProtNLM"/>
    </source>
</evidence>
<dbReference type="EMBL" id="BDEQ01000001">
    <property type="protein sequence ID" value="GAT97009.1"/>
    <property type="molecule type" value="Genomic_DNA"/>
</dbReference>
<evidence type="ECO:0000313" key="2">
    <source>
        <dbReference type="Proteomes" id="UP000078387"/>
    </source>
</evidence>
<gene>
    <name evidence="1" type="ORF">CL6EHI_099230</name>
</gene>
<dbReference type="GO" id="GO:0031146">
    <property type="term" value="P:SCF-dependent proteasomal ubiquitin-dependent protein catabolic process"/>
    <property type="evidence" value="ECO:0007669"/>
    <property type="project" value="TreeGrafter"/>
</dbReference>
<dbReference type="AlphaFoldDB" id="A0A5K1VKB5"/>